<reference evidence="1 2" key="1">
    <citation type="submission" date="2019-02" db="EMBL/GenBank/DDBJ databases">
        <title>Deep-cultivation of Planctomycetes and their phenomic and genomic characterization uncovers novel biology.</title>
        <authorList>
            <person name="Wiegand S."/>
            <person name="Jogler M."/>
            <person name="Boedeker C."/>
            <person name="Pinto D."/>
            <person name="Vollmers J."/>
            <person name="Rivas-Marin E."/>
            <person name="Kohn T."/>
            <person name="Peeters S.H."/>
            <person name="Heuer A."/>
            <person name="Rast P."/>
            <person name="Oberbeckmann S."/>
            <person name="Bunk B."/>
            <person name="Jeske O."/>
            <person name="Meyerdierks A."/>
            <person name="Storesund J.E."/>
            <person name="Kallscheuer N."/>
            <person name="Luecker S."/>
            <person name="Lage O.M."/>
            <person name="Pohl T."/>
            <person name="Merkel B.J."/>
            <person name="Hornburger P."/>
            <person name="Mueller R.-W."/>
            <person name="Bruemmer F."/>
            <person name="Labrenz M."/>
            <person name="Spormann A.M."/>
            <person name="Op Den Camp H."/>
            <person name="Overmann J."/>
            <person name="Amann R."/>
            <person name="Jetten M.S.M."/>
            <person name="Mascher T."/>
            <person name="Medema M.H."/>
            <person name="Devos D.P."/>
            <person name="Kaster A.-K."/>
            <person name="Ovreas L."/>
            <person name="Rohde M."/>
            <person name="Galperin M.Y."/>
            <person name="Jogler C."/>
        </authorList>
    </citation>
    <scope>NUCLEOTIDE SEQUENCE [LARGE SCALE GENOMIC DNA]</scope>
    <source>
        <strain evidence="1 2">KOR42</strain>
    </source>
</reference>
<evidence type="ECO:0000313" key="1">
    <source>
        <dbReference type="EMBL" id="TWT58791.1"/>
    </source>
</evidence>
<organism evidence="1 2">
    <name type="scientific">Thalassoglobus neptunius</name>
    <dbReference type="NCBI Taxonomy" id="1938619"/>
    <lineage>
        <taxon>Bacteria</taxon>
        <taxon>Pseudomonadati</taxon>
        <taxon>Planctomycetota</taxon>
        <taxon>Planctomycetia</taxon>
        <taxon>Planctomycetales</taxon>
        <taxon>Planctomycetaceae</taxon>
        <taxon>Thalassoglobus</taxon>
    </lineage>
</organism>
<comment type="caution">
    <text evidence="1">The sequence shown here is derived from an EMBL/GenBank/DDBJ whole genome shotgun (WGS) entry which is preliminary data.</text>
</comment>
<sequence length="318" mass="36680">MGISLSAYIEELHTRSDLIWPKPADPKPVKATPYLKPLPEVKLVTWSLYGTLLEIDHGKLLHHHPQEIRMQIALEKVIKEFNMWNSMNRRQGQPWEGMLTLYDRFREDLEMVSSKHKGDFTEADSVKIWSKVLDRLKQKEYSWDVGKYGEKEDFALKIAYFFHASLQGVQAAPHAQSTLAELTNEGVFQGLLADAQAFSLAQLSHELSLQGRFSSIAEMFSPEFFFLSYQEKLRKPSLTLYKRPKEVFKKHGILPEQVLHVSHRLKDDLAIAKKSGFRTALLVADQTCQVTAEEVRHPDMKPDRLLTEVRQIRQIVGR</sequence>
<dbReference type="Gene3D" id="3.40.50.1000">
    <property type="entry name" value="HAD superfamily/HAD-like"/>
    <property type="match status" value="1"/>
</dbReference>
<accession>A0A5C5X8U8</accession>
<dbReference type="SUPFAM" id="SSF56784">
    <property type="entry name" value="HAD-like"/>
    <property type="match status" value="1"/>
</dbReference>
<dbReference type="RefSeq" id="WP_146509433.1">
    <property type="nucleotide sequence ID" value="NZ_SIHI01000001.1"/>
</dbReference>
<gene>
    <name evidence="1" type="ORF">KOR42_21770</name>
</gene>
<dbReference type="InterPro" id="IPR023214">
    <property type="entry name" value="HAD_sf"/>
</dbReference>
<dbReference type="InterPro" id="IPR036412">
    <property type="entry name" value="HAD-like_sf"/>
</dbReference>
<protein>
    <recommendedName>
        <fullName evidence="3">HAD family hydrolase</fullName>
    </recommendedName>
</protein>
<name>A0A5C5X8U8_9PLAN</name>
<evidence type="ECO:0008006" key="3">
    <source>
        <dbReference type="Google" id="ProtNLM"/>
    </source>
</evidence>
<evidence type="ECO:0000313" key="2">
    <source>
        <dbReference type="Proteomes" id="UP000317243"/>
    </source>
</evidence>
<proteinExistence type="predicted"/>
<dbReference type="OrthoDB" id="367448at2"/>
<dbReference type="Proteomes" id="UP000317243">
    <property type="component" value="Unassembled WGS sequence"/>
</dbReference>
<keyword evidence="2" id="KW-1185">Reference proteome</keyword>
<dbReference type="AlphaFoldDB" id="A0A5C5X8U8"/>
<dbReference type="EMBL" id="SIHI01000001">
    <property type="protein sequence ID" value="TWT58791.1"/>
    <property type="molecule type" value="Genomic_DNA"/>
</dbReference>